<dbReference type="OrthoDB" id="319710at2"/>
<keyword evidence="1" id="KW-1133">Transmembrane helix</keyword>
<dbReference type="Pfam" id="PF01553">
    <property type="entry name" value="Acyltransferase"/>
    <property type="match status" value="1"/>
</dbReference>
<comment type="caution">
    <text evidence="3">The sequence shown here is derived from an EMBL/GenBank/DDBJ whole genome shotgun (WGS) entry which is preliminary data.</text>
</comment>
<reference evidence="3 4" key="1">
    <citation type="submission" date="2019-03" db="EMBL/GenBank/DDBJ databases">
        <title>Genomic Encyclopedia of Type Strains, Phase IV (KMG-IV): sequencing the most valuable type-strain genomes for metagenomic binning, comparative biology and taxonomic classification.</title>
        <authorList>
            <person name="Goeker M."/>
        </authorList>
    </citation>
    <scope>NUCLEOTIDE SEQUENCE [LARGE SCALE GENOMIC DNA]</scope>
    <source>
        <strain evidence="3 4">DSM 103792</strain>
    </source>
</reference>
<dbReference type="SMART" id="SM00563">
    <property type="entry name" value="PlsC"/>
    <property type="match status" value="1"/>
</dbReference>
<evidence type="ECO:0000259" key="2">
    <source>
        <dbReference type="SMART" id="SM00563"/>
    </source>
</evidence>
<accession>A0A4R6UKW5</accession>
<keyword evidence="4" id="KW-1185">Reference proteome</keyword>
<evidence type="ECO:0000256" key="1">
    <source>
        <dbReference type="SAM" id="Phobius"/>
    </source>
</evidence>
<dbReference type="SUPFAM" id="SSF69593">
    <property type="entry name" value="Glycerol-3-phosphate (1)-acyltransferase"/>
    <property type="match status" value="1"/>
</dbReference>
<dbReference type="InterPro" id="IPR002123">
    <property type="entry name" value="Plipid/glycerol_acylTrfase"/>
</dbReference>
<protein>
    <submittedName>
        <fullName evidence="3">1-acyl-sn-glycerol-3-phosphate acyltransferase</fullName>
    </submittedName>
</protein>
<dbReference type="NCBIfam" id="NF010621">
    <property type="entry name" value="PRK14014.1"/>
    <property type="match status" value="1"/>
</dbReference>
<keyword evidence="1" id="KW-0472">Membrane</keyword>
<evidence type="ECO:0000313" key="4">
    <source>
        <dbReference type="Proteomes" id="UP000295375"/>
    </source>
</evidence>
<dbReference type="AlphaFoldDB" id="A0A4R6UKW5"/>
<sequence>MLSFLPGPIRGTLALLLHSLNTLLCCVPLFTLAVLKLLLPIRPARNVLNRLLDGIAVLWIAINGGIHRLTQKRRWHIEGLETLKKRDWYLVLANHQSWADIFVLQNIFNNRIPFMKFFLKQELIWVPVIGLAWWALDFPFMQRFSKSYLAKHPEMKGKDMETTRKACAKFKHMPVSIMNFVEGTRFTPSKHARQQSPFKHLLKPKAGGAGFVMTAMGEQIHKVLDVTIAYPQQARSFWDFLCGKITDVHVHVRSIPVTPELIGNYEDDAAYRVRFQAWLNQLWQEKDLRIEQMLAKTAA</sequence>
<feature type="transmembrane region" description="Helical" evidence="1">
    <location>
        <begin position="47"/>
        <end position="66"/>
    </location>
</feature>
<organism evidence="3 4">
    <name type="scientific">Permianibacter aggregans</name>
    <dbReference type="NCBI Taxonomy" id="1510150"/>
    <lineage>
        <taxon>Bacteria</taxon>
        <taxon>Pseudomonadati</taxon>
        <taxon>Pseudomonadota</taxon>
        <taxon>Gammaproteobacteria</taxon>
        <taxon>Pseudomonadales</taxon>
        <taxon>Pseudomonadaceae</taxon>
        <taxon>Permianibacter</taxon>
    </lineage>
</organism>
<feature type="transmembrane region" description="Helical" evidence="1">
    <location>
        <begin position="12"/>
        <end position="35"/>
    </location>
</feature>
<proteinExistence type="predicted"/>
<keyword evidence="3" id="KW-0808">Transferase</keyword>
<dbReference type="CDD" id="cd07990">
    <property type="entry name" value="LPLAT_LCLAT1-like"/>
    <property type="match status" value="1"/>
</dbReference>
<dbReference type="PANTHER" id="PTHR10983">
    <property type="entry name" value="1-ACYLGLYCEROL-3-PHOSPHATE ACYLTRANSFERASE-RELATED"/>
    <property type="match status" value="1"/>
</dbReference>
<feature type="transmembrane region" description="Helical" evidence="1">
    <location>
        <begin position="123"/>
        <end position="141"/>
    </location>
</feature>
<keyword evidence="1" id="KW-0812">Transmembrane</keyword>
<dbReference type="GO" id="GO:0016746">
    <property type="term" value="F:acyltransferase activity"/>
    <property type="evidence" value="ECO:0007669"/>
    <property type="project" value="UniProtKB-KW"/>
</dbReference>
<keyword evidence="3" id="KW-0012">Acyltransferase</keyword>
<dbReference type="Proteomes" id="UP000295375">
    <property type="component" value="Unassembled WGS sequence"/>
</dbReference>
<name>A0A4R6UKW5_9GAMM</name>
<dbReference type="PANTHER" id="PTHR10983:SF16">
    <property type="entry name" value="LYSOCARDIOLIPIN ACYLTRANSFERASE 1"/>
    <property type="match status" value="1"/>
</dbReference>
<feature type="domain" description="Phospholipid/glycerol acyltransferase" evidence="2">
    <location>
        <begin position="89"/>
        <end position="231"/>
    </location>
</feature>
<dbReference type="EMBL" id="SNYM01000012">
    <property type="protein sequence ID" value="TDQ46796.1"/>
    <property type="molecule type" value="Genomic_DNA"/>
</dbReference>
<gene>
    <name evidence="3" type="ORF">EV696_11251</name>
</gene>
<dbReference type="RefSeq" id="WP_133591536.1">
    <property type="nucleotide sequence ID" value="NZ_CP037953.1"/>
</dbReference>
<evidence type="ECO:0000313" key="3">
    <source>
        <dbReference type="EMBL" id="TDQ46796.1"/>
    </source>
</evidence>